<evidence type="ECO:0000256" key="1">
    <source>
        <dbReference type="ARBA" id="ARBA00023015"/>
    </source>
</evidence>
<dbReference type="SUPFAM" id="SSF46785">
    <property type="entry name" value="Winged helix' DNA-binding domain"/>
    <property type="match status" value="1"/>
</dbReference>
<keyword evidence="1" id="KW-0805">Transcription regulation</keyword>
<name>A0A2T2X9G9_9FIRM</name>
<accession>A0A2T2X9G9</accession>
<proteinExistence type="predicted"/>
<dbReference type="InterPro" id="IPR050397">
    <property type="entry name" value="Env_Response_Regulators"/>
</dbReference>
<reference evidence="6 7" key="1">
    <citation type="journal article" date="2014" name="BMC Genomics">
        <title>Comparison of environmental and isolate Sulfobacillus genomes reveals diverse carbon, sulfur, nitrogen, and hydrogen metabolisms.</title>
        <authorList>
            <person name="Justice N.B."/>
            <person name="Norman A."/>
            <person name="Brown C.T."/>
            <person name="Singh A."/>
            <person name="Thomas B.C."/>
            <person name="Banfield J.F."/>
        </authorList>
    </citation>
    <scope>NUCLEOTIDE SEQUENCE [LARGE SCALE GENOMIC DNA]</scope>
    <source>
        <strain evidence="6">AMDSBA1</strain>
    </source>
</reference>
<protein>
    <submittedName>
        <fullName evidence="6">Crp/Fnr family transcriptional regulator</fullName>
    </submittedName>
</protein>
<keyword evidence="3" id="KW-0804">Transcription</keyword>
<dbReference type="Proteomes" id="UP000242699">
    <property type="component" value="Unassembled WGS sequence"/>
</dbReference>
<dbReference type="EMBL" id="PXYT01000004">
    <property type="protein sequence ID" value="PSR31163.1"/>
    <property type="molecule type" value="Genomic_DNA"/>
</dbReference>
<feature type="domain" description="Cyclic nucleotide-binding" evidence="4">
    <location>
        <begin position="24"/>
        <end position="103"/>
    </location>
</feature>
<gene>
    <name evidence="6" type="ORF">C7B43_03435</name>
</gene>
<dbReference type="Pfam" id="PF00027">
    <property type="entry name" value="cNMP_binding"/>
    <property type="match status" value="1"/>
</dbReference>
<evidence type="ECO:0000259" key="5">
    <source>
        <dbReference type="PROSITE" id="PS51063"/>
    </source>
</evidence>
<dbReference type="InterPro" id="IPR018490">
    <property type="entry name" value="cNMP-bd_dom_sf"/>
</dbReference>
<dbReference type="SMART" id="SM00100">
    <property type="entry name" value="cNMP"/>
    <property type="match status" value="1"/>
</dbReference>
<dbReference type="InterPro" id="IPR014710">
    <property type="entry name" value="RmlC-like_jellyroll"/>
</dbReference>
<dbReference type="AlphaFoldDB" id="A0A2T2X9G9"/>
<dbReference type="PROSITE" id="PS51063">
    <property type="entry name" value="HTH_CRP_2"/>
    <property type="match status" value="1"/>
</dbReference>
<dbReference type="Pfam" id="PF13545">
    <property type="entry name" value="HTH_Crp_2"/>
    <property type="match status" value="1"/>
</dbReference>
<evidence type="ECO:0000313" key="6">
    <source>
        <dbReference type="EMBL" id="PSR31163.1"/>
    </source>
</evidence>
<evidence type="ECO:0000256" key="3">
    <source>
        <dbReference type="ARBA" id="ARBA00023163"/>
    </source>
</evidence>
<organism evidence="6 7">
    <name type="scientific">Sulfobacillus benefaciens</name>
    <dbReference type="NCBI Taxonomy" id="453960"/>
    <lineage>
        <taxon>Bacteria</taxon>
        <taxon>Bacillati</taxon>
        <taxon>Bacillota</taxon>
        <taxon>Clostridia</taxon>
        <taxon>Eubacteriales</taxon>
        <taxon>Clostridiales Family XVII. Incertae Sedis</taxon>
        <taxon>Sulfobacillus</taxon>
    </lineage>
</organism>
<sequence>MSPEQIPLLQDIPGAALEKWTLTRSYRAGNIIFRQGETTSGLWVVLQGQIAVERLGPDGHIFATGIWLPGDIIGIAGLWDDSPYPATARAMTTPTEVLWMSREHVLVAQREIPLFGIAMCKTLAQRLRLVQESAADTRGRPVIAQVAGVLAILAERMGPSISLTHEELARMLGVQRETITRSLHTLVKEHIISSGHGTVRVHDIDELKEWITKAIY</sequence>
<dbReference type="GO" id="GO:0005829">
    <property type="term" value="C:cytosol"/>
    <property type="evidence" value="ECO:0007669"/>
    <property type="project" value="TreeGrafter"/>
</dbReference>
<dbReference type="Gene3D" id="1.10.10.10">
    <property type="entry name" value="Winged helix-like DNA-binding domain superfamily/Winged helix DNA-binding domain"/>
    <property type="match status" value="1"/>
</dbReference>
<dbReference type="SUPFAM" id="SSF51206">
    <property type="entry name" value="cAMP-binding domain-like"/>
    <property type="match status" value="1"/>
</dbReference>
<dbReference type="InterPro" id="IPR036388">
    <property type="entry name" value="WH-like_DNA-bd_sf"/>
</dbReference>
<dbReference type="InterPro" id="IPR012318">
    <property type="entry name" value="HTH_CRP"/>
</dbReference>
<keyword evidence="2" id="KW-0238">DNA-binding</keyword>
<dbReference type="GO" id="GO:0003700">
    <property type="term" value="F:DNA-binding transcription factor activity"/>
    <property type="evidence" value="ECO:0007669"/>
    <property type="project" value="TreeGrafter"/>
</dbReference>
<dbReference type="CDD" id="cd00038">
    <property type="entry name" value="CAP_ED"/>
    <property type="match status" value="1"/>
</dbReference>
<dbReference type="InterPro" id="IPR000595">
    <property type="entry name" value="cNMP-bd_dom"/>
</dbReference>
<evidence type="ECO:0000256" key="2">
    <source>
        <dbReference type="ARBA" id="ARBA00023125"/>
    </source>
</evidence>
<dbReference type="Gene3D" id="2.60.120.10">
    <property type="entry name" value="Jelly Rolls"/>
    <property type="match status" value="1"/>
</dbReference>
<evidence type="ECO:0000313" key="7">
    <source>
        <dbReference type="Proteomes" id="UP000242699"/>
    </source>
</evidence>
<feature type="domain" description="HTH crp-type" evidence="5">
    <location>
        <begin position="140"/>
        <end position="205"/>
    </location>
</feature>
<evidence type="ECO:0000259" key="4">
    <source>
        <dbReference type="PROSITE" id="PS50042"/>
    </source>
</evidence>
<comment type="caution">
    <text evidence="6">The sequence shown here is derived from an EMBL/GenBank/DDBJ whole genome shotgun (WGS) entry which is preliminary data.</text>
</comment>
<dbReference type="InterPro" id="IPR036390">
    <property type="entry name" value="WH_DNA-bd_sf"/>
</dbReference>
<dbReference type="PRINTS" id="PR00034">
    <property type="entry name" value="HTHCRP"/>
</dbReference>
<dbReference type="PANTHER" id="PTHR24567">
    <property type="entry name" value="CRP FAMILY TRANSCRIPTIONAL REGULATORY PROTEIN"/>
    <property type="match status" value="1"/>
</dbReference>
<dbReference type="GO" id="GO:0003677">
    <property type="term" value="F:DNA binding"/>
    <property type="evidence" value="ECO:0007669"/>
    <property type="project" value="UniProtKB-KW"/>
</dbReference>
<dbReference type="SMART" id="SM00419">
    <property type="entry name" value="HTH_CRP"/>
    <property type="match status" value="1"/>
</dbReference>
<dbReference type="PANTHER" id="PTHR24567:SF74">
    <property type="entry name" value="HTH-TYPE TRANSCRIPTIONAL REGULATOR ARCR"/>
    <property type="match status" value="1"/>
</dbReference>
<dbReference type="PROSITE" id="PS50042">
    <property type="entry name" value="CNMP_BINDING_3"/>
    <property type="match status" value="1"/>
</dbReference>